<evidence type="ECO:0000256" key="4">
    <source>
        <dbReference type="ARBA" id="ARBA00022864"/>
    </source>
</evidence>
<feature type="compositionally biased region" description="Basic residues" evidence="7">
    <location>
        <begin position="145"/>
        <end position="156"/>
    </location>
</feature>
<dbReference type="EMBL" id="OX451736">
    <property type="protein sequence ID" value="CAI8589573.1"/>
    <property type="molecule type" value="Genomic_DNA"/>
</dbReference>
<feature type="compositionally biased region" description="Basic and acidic residues" evidence="7">
    <location>
        <begin position="115"/>
        <end position="134"/>
    </location>
</feature>
<keyword evidence="2" id="KW-0963">Cytoplasm</keyword>
<name>A0AAV0YXW7_VICFA</name>
<proteinExistence type="inferred from homology"/>
<feature type="compositionally biased region" description="Acidic residues" evidence="7">
    <location>
        <begin position="35"/>
        <end position="46"/>
    </location>
</feature>
<evidence type="ECO:0000256" key="2">
    <source>
        <dbReference type="ARBA" id="ARBA00022490"/>
    </source>
</evidence>
<dbReference type="PANTHER" id="PTHR33347:SF31">
    <property type="entry name" value="PROTEIN SOB FIVE-LIKE 1"/>
    <property type="match status" value="1"/>
</dbReference>
<evidence type="ECO:0000313" key="9">
    <source>
        <dbReference type="Proteomes" id="UP001157006"/>
    </source>
</evidence>
<keyword evidence="5" id="KW-0539">Nucleus</keyword>
<evidence type="ECO:0000256" key="3">
    <source>
        <dbReference type="ARBA" id="ARBA00022712"/>
    </source>
</evidence>
<dbReference type="PANTHER" id="PTHR33347">
    <property type="entry name" value="OSJNBA0091C07.3 PROTEIN"/>
    <property type="match status" value="1"/>
</dbReference>
<dbReference type="GO" id="GO:0009691">
    <property type="term" value="P:cytokinin biosynthetic process"/>
    <property type="evidence" value="ECO:0007669"/>
    <property type="project" value="UniProtKB-KW"/>
</dbReference>
<evidence type="ECO:0000313" key="8">
    <source>
        <dbReference type="EMBL" id="CAI8589573.1"/>
    </source>
</evidence>
<keyword evidence="9" id="KW-1185">Reference proteome</keyword>
<dbReference type="GO" id="GO:0005737">
    <property type="term" value="C:cytoplasm"/>
    <property type="evidence" value="ECO:0007669"/>
    <property type="project" value="UniProtKB-SubCell"/>
</dbReference>
<comment type="subcellular location">
    <subcellularLocation>
        <location evidence="1">Cytoplasm</location>
    </subcellularLocation>
</comment>
<dbReference type="InterPro" id="IPR044670">
    <property type="entry name" value="SOFL"/>
</dbReference>
<dbReference type="Proteomes" id="UP001157006">
    <property type="component" value="Chromosome 1L"/>
</dbReference>
<protein>
    <submittedName>
        <fullName evidence="8">Uncharacterized protein</fullName>
    </submittedName>
</protein>
<evidence type="ECO:0000256" key="5">
    <source>
        <dbReference type="ARBA" id="ARBA00023242"/>
    </source>
</evidence>
<feature type="compositionally biased region" description="Acidic residues" evidence="7">
    <location>
        <begin position="96"/>
        <end position="111"/>
    </location>
</feature>
<accession>A0AAV0YXW7</accession>
<sequence length="156" mass="17607">MEPPHHMFLGGQEECQSSESGWTMYIGSPVSHENGDDDDDDDDDDKVDCYQVTHQIQGDAGIESDDSMVSDASSGPTHYGVNVNPLRCFKKKVEEDAYDDDDDDDDDDEVNEYYCYDHHKKENQIGEKKGEKKPKGSVQGDGRVKVRKNQRVGTRK</sequence>
<evidence type="ECO:0000256" key="1">
    <source>
        <dbReference type="ARBA" id="ARBA00004496"/>
    </source>
</evidence>
<comment type="similarity">
    <text evidence="6">Belongs to the SOFL plant protein family.</text>
</comment>
<reference evidence="8 9" key="1">
    <citation type="submission" date="2023-01" db="EMBL/GenBank/DDBJ databases">
        <authorList>
            <person name="Kreplak J."/>
        </authorList>
    </citation>
    <scope>NUCLEOTIDE SEQUENCE [LARGE SCALE GENOMIC DNA]</scope>
</reference>
<keyword evidence="4" id="KW-0932">Cytokinin signaling pathway</keyword>
<organism evidence="8 9">
    <name type="scientific">Vicia faba</name>
    <name type="common">Broad bean</name>
    <name type="synonym">Faba vulgaris</name>
    <dbReference type="NCBI Taxonomy" id="3906"/>
    <lineage>
        <taxon>Eukaryota</taxon>
        <taxon>Viridiplantae</taxon>
        <taxon>Streptophyta</taxon>
        <taxon>Embryophyta</taxon>
        <taxon>Tracheophyta</taxon>
        <taxon>Spermatophyta</taxon>
        <taxon>Magnoliopsida</taxon>
        <taxon>eudicotyledons</taxon>
        <taxon>Gunneridae</taxon>
        <taxon>Pentapetalae</taxon>
        <taxon>rosids</taxon>
        <taxon>fabids</taxon>
        <taxon>Fabales</taxon>
        <taxon>Fabaceae</taxon>
        <taxon>Papilionoideae</taxon>
        <taxon>50 kb inversion clade</taxon>
        <taxon>NPAAA clade</taxon>
        <taxon>Hologalegina</taxon>
        <taxon>IRL clade</taxon>
        <taxon>Fabeae</taxon>
        <taxon>Vicia</taxon>
    </lineage>
</organism>
<evidence type="ECO:0000256" key="6">
    <source>
        <dbReference type="ARBA" id="ARBA00024199"/>
    </source>
</evidence>
<keyword evidence="3" id="KW-0203">Cytokinin biosynthesis</keyword>
<gene>
    <name evidence="8" type="ORF">VFH_I399040</name>
</gene>
<dbReference type="GO" id="GO:0009736">
    <property type="term" value="P:cytokinin-activated signaling pathway"/>
    <property type="evidence" value="ECO:0007669"/>
    <property type="project" value="UniProtKB-KW"/>
</dbReference>
<feature type="region of interest" description="Disordered" evidence="7">
    <location>
        <begin position="1"/>
        <end position="156"/>
    </location>
</feature>
<dbReference type="AlphaFoldDB" id="A0AAV0YXW7"/>
<evidence type="ECO:0000256" key="7">
    <source>
        <dbReference type="SAM" id="MobiDB-lite"/>
    </source>
</evidence>